<evidence type="ECO:0000256" key="1">
    <source>
        <dbReference type="SAM" id="MobiDB-lite"/>
    </source>
</evidence>
<feature type="compositionally biased region" description="Low complexity" evidence="1">
    <location>
        <begin position="10"/>
        <end position="34"/>
    </location>
</feature>
<evidence type="ECO:0000313" key="2">
    <source>
        <dbReference type="EMBL" id="RRT61255.1"/>
    </source>
</evidence>
<gene>
    <name evidence="2" type="ORF">B296_00031667</name>
</gene>
<evidence type="ECO:0000313" key="3">
    <source>
        <dbReference type="Proteomes" id="UP000287651"/>
    </source>
</evidence>
<feature type="region of interest" description="Disordered" evidence="1">
    <location>
        <begin position="50"/>
        <end position="74"/>
    </location>
</feature>
<dbReference type="Proteomes" id="UP000287651">
    <property type="component" value="Unassembled WGS sequence"/>
</dbReference>
<accession>A0A426ZB97</accession>
<comment type="caution">
    <text evidence="2">The sequence shown here is derived from an EMBL/GenBank/DDBJ whole genome shotgun (WGS) entry which is preliminary data.</text>
</comment>
<dbReference type="EMBL" id="AMZH03007471">
    <property type="protein sequence ID" value="RRT61255.1"/>
    <property type="molecule type" value="Genomic_DNA"/>
</dbReference>
<protein>
    <submittedName>
        <fullName evidence="2">Uncharacterized protein</fullName>
    </submittedName>
</protein>
<feature type="region of interest" description="Disordered" evidence="1">
    <location>
        <begin position="1"/>
        <end position="37"/>
    </location>
</feature>
<feature type="compositionally biased region" description="Polar residues" evidence="1">
    <location>
        <begin position="54"/>
        <end position="64"/>
    </location>
</feature>
<sequence length="118" mass="12580">MIGHLTLTDPPSSFHPFPSSSPAAAATAGPIPHSSPSSLVFVGQGTRPLRFASGLNQPKGSTRNRAAMARRTGTESSLEIARGFANLPLLTLIDTNQNIKPPLQPLTYNDPVRALRWP</sequence>
<dbReference type="AlphaFoldDB" id="A0A426ZB97"/>
<name>A0A426ZB97_ENSVE</name>
<reference evidence="2 3" key="1">
    <citation type="journal article" date="2014" name="Agronomy (Basel)">
        <title>A Draft Genome Sequence for Ensete ventricosum, the Drought-Tolerant Tree Against Hunger.</title>
        <authorList>
            <person name="Harrison J."/>
            <person name="Moore K.A."/>
            <person name="Paszkiewicz K."/>
            <person name="Jones T."/>
            <person name="Grant M."/>
            <person name="Ambacheew D."/>
            <person name="Muzemil S."/>
            <person name="Studholme D.J."/>
        </authorList>
    </citation>
    <scope>NUCLEOTIDE SEQUENCE [LARGE SCALE GENOMIC DNA]</scope>
</reference>
<organism evidence="2 3">
    <name type="scientific">Ensete ventricosum</name>
    <name type="common">Abyssinian banana</name>
    <name type="synonym">Musa ensete</name>
    <dbReference type="NCBI Taxonomy" id="4639"/>
    <lineage>
        <taxon>Eukaryota</taxon>
        <taxon>Viridiplantae</taxon>
        <taxon>Streptophyta</taxon>
        <taxon>Embryophyta</taxon>
        <taxon>Tracheophyta</taxon>
        <taxon>Spermatophyta</taxon>
        <taxon>Magnoliopsida</taxon>
        <taxon>Liliopsida</taxon>
        <taxon>Zingiberales</taxon>
        <taxon>Musaceae</taxon>
        <taxon>Ensete</taxon>
    </lineage>
</organism>
<proteinExistence type="predicted"/>